<keyword evidence="3" id="KW-1185">Reference proteome</keyword>
<dbReference type="InParanoid" id="A0A0F7IIS2"/>
<sequence length="330" mass="36884">MNRVVAAVGILVLIIAVAFVLQHQAQSQVRVLTISTTTSLYDTGLLEEAIAPAFKEKYGIELHFIPKGTGAAIQDAKNGVSDAIMVHARSKELKFMEEGYGVNRKVFAYNFFVIVGPEDDPAGIRGLSPVEALKKIAQAGREGKAIWVSRDDGSGTNTKEISLWRMAGFDYRQIKNESWFVATGTGMGATLNYANTKKAYTLSDTGTFLKYRKEGLIDLEALVDKGEELINVYAIILINPEKFDKDFEGAKTLANWLTSEEGQRIIGEFGKEKFGKPLFYPIVEVLKERKEPYFSWIVKYGLMEDDGMITECPKKFRYGEGMSFFEFAEQ</sequence>
<dbReference type="PANTHER" id="PTHR37945:SF1">
    <property type="entry name" value="EXTRACELLULAR TUNGSTATE BINDING PROTEIN"/>
    <property type="match status" value="1"/>
</dbReference>
<gene>
    <name evidence="2" type="ORF">GAH_00642</name>
</gene>
<feature type="domain" description="PBP" evidence="1">
    <location>
        <begin position="30"/>
        <end position="261"/>
    </location>
</feature>
<dbReference type="SUPFAM" id="SSF53850">
    <property type="entry name" value="Periplasmic binding protein-like II"/>
    <property type="match status" value="1"/>
</dbReference>
<dbReference type="AlphaFoldDB" id="A0A0F7IIS2"/>
<dbReference type="EMBL" id="CP011267">
    <property type="protein sequence ID" value="AKG92019.1"/>
    <property type="molecule type" value="Genomic_DNA"/>
</dbReference>
<dbReference type="OrthoDB" id="14917at2157"/>
<reference evidence="2 3" key="1">
    <citation type="submission" date="2015-04" db="EMBL/GenBank/DDBJ databases">
        <title>The complete genome sequence of the hyperthermophilic, obligate iron-reducing archaeon Geoglobus ahangari strain 234T.</title>
        <authorList>
            <person name="Manzella M.P."/>
            <person name="Holmes D.E."/>
            <person name="Rocheleau J.M."/>
            <person name="Chung A."/>
            <person name="Reguera G."/>
            <person name="Kashefi K."/>
        </authorList>
    </citation>
    <scope>NUCLEOTIDE SEQUENCE [LARGE SCALE GENOMIC DNA]</scope>
    <source>
        <strain evidence="2 3">234</strain>
    </source>
</reference>
<protein>
    <submittedName>
        <fullName evidence="2">ABC-type tungstate transport system, permease component</fullName>
    </submittedName>
</protein>
<proteinExistence type="predicted"/>
<organism evidence="2 3">
    <name type="scientific">Geoglobus ahangari</name>
    <dbReference type="NCBI Taxonomy" id="113653"/>
    <lineage>
        <taxon>Archaea</taxon>
        <taxon>Methanobacteriati</taxon>
        <taxon>Methanobacteriota</taxon>
        <taxon>Archaeoglobi</taxon>
        <taxon>Archaeoglobales</taxon>
        <taxon>Archaeoglobaceae</taxon>
        <taxon>Geoglobus</taxon>
    </lineage>
</organism>
<dbReference type="PANTHER" id="PTHR37945">
    <property type="entry name" value="EXTRACELLULAR TUNGSTATE BINDING PROTEIN"/>
    <property type="match status" value="1"/>
</dbReference>
<dbReference type="STRING" id="113653.GAH_00642"/>
<evidence type="ECO:0000313" key="3">
    <source>
        <dbReference type="Proteomes" id="UP000034723"/>
    </source>
</evidence>
<dbReference type="KEGG" id="gah:GAH_00642"/>
<accession>A0A0F7IIS2</accession>
<name>A0A0F7IIS2_9EURY</name>
<dbReference type="Gene3D" id="3.40.190.10">
    <property type="entry name" value="Periplasmic binding protein-like II"/>
    <property type="match status" value="2"/>
</dbReference>
<dbReference type="RefSeq" id="WP_048094654.1">
    <property type="nucleotide sequence ID" value="NZ_CP011267.1"/>
</dbReference>
<evidence type="ECO:0000313" key="2">
    <source>
        <dbReference type="EMBL" id="AKG92019.1"/>
    </source>
</evidence>
<dbReference type="Proteomes" id="UP000034723">
    <property type="component" value="Chromosome"/>
</dbReference>
<dbReference type="HOGENOM" id="CLU_061511_0_0_2"/>
<evidence type="ECO:0000259" key="1">
    <source>
        <dbReference type="Pfam" id="PF12849"/>
    </source>
</evidence>
<dbReference type="InterPro" id="IPR052738">
    <property type="entry name" value="ABC-Tungstate_binding"/>
</dbReference>
<dbReference type="Pfam" id="PF12849">
    <property type="entry name" value="PBP_like_2"/>
    <property type="match status" value="1"/>
</dbReference>
<dbReference type="GeneID" id="24803222"/>
<dbReference type="InterPro" id="IPR024370">
    <property type="entry name" value="PBP_domain"/>
</dbReference>
<dbReference type="PATRIC" id="fig|113653.22.peg.642"/>